<evidence type="ECO:0000256" key="1">
    <source>
        <dbReference type="ARBA" id="ARBA00022468"/>
    </source>
</evidence>
<evidence type="ECO:0000256" key="6">
    <source>
        <dbReference type="SAM" id="MobiDB-lite"/>
    </source>
</evidence>
<dbReference type="SMART" id="SM00105">
    <property type="entry name" value="ArfGap"/>
    <property type="match status" value="1"/>
</dbReference>
<feature type="domain" description="Arf-GAP" evidence="7">
    <location>
        <begin position="16"/>
        <end position="126"/>
    </location>
</feature>
<feature type="compositionally biased region" description="Low complexity" evidence="6">
    <location>
        <begin position="203"/>
        <end position="218"/>
    </location>
</feature>
<evidence type="ECO:0000256" key="3">
    <source>
        <dbReference type="ARBA" id="ARBA00022771"/>
    </source>
</evidence>
<evidence type="ECO:0000256" key="2">
    <source>
        <dbReference type="ARBA" id="ARBA00022723"/>
    </source>
</evidence>
<dbReference type="CDD" id="cd08831">
    <property type="entry name" value="ArfGap_ArfGap2_3_like"/>
    <property type="match status" value="1"/>
</dbReference>
<feature type="region of interest" description="Disordered" evidence="6">
    <location>
        <begin position="428"/>
        <end position="470"/>
    </location>
</feature>
<gene>
    <name evidence="8" type="ORF">DAKH74_020910</name>
</gene>
<dbReference type="GO" id="GO:0008270">
    <property type="term" value="F:zinc ion binding"/>
    <property type="evidence" value="ECO:0007669"/>
    <property type="project" value="UniProtKB-KW"/>
</dbReference>
<evidence type="ECO:0000259" key="7">
    <source>
        <dbReference type="PROSITE" id="PS50115"/>
    </source>
</evidence>
<evidence type="ECO:0000256" key="5">
    <source>
        <dbReference type="PROSITE-ProRule" id="PRU00288"/>
    </source>
</evidence>
<protein>
    <submittedName>
        <fullName evidence="8">ADP-ribosylation factor GTPase-activating protein</fullName>
    </submittedName>
</protein>
<dbReference type="PROSITE" id="PS50115">
    <property type="entry name" value="ARFGAP"/>
    <property type="match status" value="1"/>
</dbReference>
<dbReference type="GO" id="GO:0000139">
    <property type="term" value="C:Golgi membrane"/>
    <property type="evidence" value="ECO:0007669"/>
    <property type="project" value="GOC"/>
</dbReference>
<keyword evidence="3 5" id="KW-0863">Zinc-finger</keyword>
<keyword evidence="1" id="KW-0343">GTPase activation</keyword>
<evidence type="ECO:0000313" key="8">
    <source>
        <dbReference type="EMBL" id="GMM55475.1"/>
    </source>
</evidence>
<evidence type="ECO:0000256" key="4">
    <source>
        <dbReference type="ARBA" id="ARBA00022833"/>
    </source>
</evidence>
<feature type="compositionally biased region" description="Basic residues" evidence="6">
    <location>
        <begin position="249"/>
        <end position="258"/>
    </location>
</feature>
<dbReference type="GO" id="GO:0048205">
    <property type="term" value="P:COPI coating of Golgi vesicle"/>
    <property type="evidence" value="ECO:0007669"/>
    <property type="project" value="TreeGrafter"/>
</dbReference>
<dbReference type="Gene3D" id="1.10.220.150">
    <property type="entry name" value="Arf GTPase activating protein"/>
    <property type="match status" value="1"/>
</dbReference>
<feature type="compositionally biased region" description="Low complexity" evidence="6">
    <location>
        <begin position="158"/>
        <end position="170"/>
    </location>
</feature>
<keyword evidence="4" id="KW-0862">Zinc</keyword>
<dbReference type="GO" id="GO:0005096">
    <property type="term" value="F:GTPase activator activity"/>
    <property type="evidence" value="ECO:0007669"/>
    <property type="project" value="UniProtKB-KW"/>
</dbReference>
<dbReference type="InterPro" id="IPR001164">
    <property type="entry name" value="ArfGAP_dom"/>
</dbReference>
<dbReference type="Pfam" id="PF01412">
    <property type="entry name" value="ArfGap"/>
    <property type="match status" value="1"/>
</dbReference>
<sequence>MSNSEGEVFVSDEVRQQVFQKLASKLENRVCFDCGNKNPTWTSVPFGVMLCIQCSAVHRNLGVHITFVKSSTLDKWTVNNLRRFKLGGNHKARDFFLKNGGKQLLNTSGVNAEAKYTSPTAKRYKQYLDGKAQKDAELHPGELVLTDIDDALNESASELSSLNGGNSSENSVDDFFSNWQKPKGGAADNSNSKAGSPALSLNSASKDASPAAKARPSAILAGGRKKSSILGNGGSASGKKHSILSSSRKPTRMTAKKASKADADDLFDQFEKDAEREAEQKQTMQFGAHSSRPSTNSFTSNTYGSARADSPSDASLGGSGAKHDTFLDETDEDDEYKAPMTIEQVQPKFAKLGFGMVANDADQLAAEQKEAVSAASAPKYSGKVAAKYGGQKAISSDMMFGRGSYDEDASNEAKQKLKSYDNATSISSSAYFGQDQESDETGMGSQQGYPGSFNNGGNNGGNGNNGYIDFNAGTDDELQVLKDAVEQGAQKLGNYLRDYLRN</sequence>
<feature type="compositionally biased region" description="Polar residues" evidence="6">
    <location>
        <begin position="291"/>
        <end position="304"/>
    </location>
</feature>
<feature type="region of interest" description="Disordered" evidence="6">
    <location>
        <begin position="158"/>
        <end position="339"/>
    </location>
</feature>
<dbReference type="Proteomes" id="UP001377567">
    <property type="component" value="Unassembled WGS sequence"/>
</dbReference>
<reference evidence="8 9" key="1">
    <citation type="journal article" date="2023" name="Elife">
        <title>Identification of key yeast species and microbe-microbe interactions impacting larval growth of Drosophila in the wild.</title>
        <authorList>
            <person name="Mure A."/>
            <person name="Sugiura Y."/>
            <person name="Maeda R."/>
            <person name="Honda K."/>
            <person name="Sakurai N."/>
            <person name="Takahashi Y."/>
            <person name="Watada M."/>
            <person name="Katoh T."/>
            <person name="Gotoh A."/>
            <person name="Gotoh Y."/>
            <person name="Taniguchi I."/>
            <person name="Nakamura K."/>
            <person name="Hayashi T."/>
            <person name="Katayama T."/>
            <person name="Uemura T."/>
            <person name="Hattori Y."/>
        </authorList>
    </citation>
    <scope>NUCLEOTIDE SEQUENCE [LARGE SCALE GENOMIC DNA]</scope>
    <source>
        <strain evidence="8 9">KH-74</strain>
    </source>
</reference>
<feature type="compositionally biased region" description="Polar residues" evidence="6">
    <location>
        <begin position="443"/>
        <end position="453"/>
    </location>
</feature>
<proteinExistence type="predicted"/>
<dbReference type="InterPro" id="IPR038508">
    <property type="entry name" value="ArfGAP_dom_sf"/>
</dbReference>
<dbReference type="EMBL" id="BTGD01000005">
    <property type="protein sequence ID" value="GMM55475.1"/>
    <property type="molecule type" value="Genomic_DNA"/>
</dbReference>
<dbReference type="InterPro" id="IPR037278">
    <property type="entry name" value="ARFGAP/RecO"/>
</dbReference>
<feature type="compositionally biased region" description="Basic and acidic residues" evidence="6">
    <location>
        <begin position="259"/>
        <end position="280"/>
    </location>
</feature>
<feature type="compositionally biased region" description="Polar residues" evidence="6">
    <location>
        <begin position="188"/>
        <end position="202"/>
    </location>
</feature>
<organism evidence="8 9">
    <name type="scientific">Maudiozyma humilis</name>
    <name type="common">Sour dough yeast</name>
    <name type="synonym">Kazachstania humilis</name>
    <dbReference type="NCBI Taxonomy" id="51915"/>
    <lineage>
        <taxon>Eukaryota</taxon>
        <taxon>Fungi</taxon>
        <taxon>Dikarya</taxon>
        <taxon>Ascomycota</taxon>
        <taxon>Saccharomycotina</taxon>
        <taxon>Saccharomycetes</taxon>
        <taxon>Saccharomycetales</taxon>
        <taxon>Saccharomycetaceae</taxon>
        <taxon>Maudiozyma</taxon>
    </lineage>
</organism>
<dbReference type="PRINTS" id="PR00405">
    <property type="entry name" value="REVINTRACTNG"/>
</dbReference>
<dbReference type="SUPFAM" id="SSF57863">
    <property type="entry name" value="ArfGap/RecO-like zinc finger"/>
    <property type="match status" value="1"/>
</dbReference>
<evidence type="ECO:0000313" key="9">
    <source>
        <dbReference type="Proteomes" id="UP001377567"/>
    </source>
</evidence>
<comment type="caution">
    <text evidence="8">The sequence shown here is derived from an EMBL/GenBank/DDBJ whole genome shotgun (WGS) entry which is preliminary data.</text>
</comment>
<dbReference type="PANTHER" id="PTHR45686:SF4">
    <property type="entry name" value="ADP-RIBOSYLATION FACTOR GTPASE ACTIVATING PROTEIN 3, ISOFORM H"/>
    <property type="match status" value="1"/>
</dbReference>
<keyword evidence="2" id="KW-0479">Metal-binding</keyword>
<keyword evidence="9" id="KW-1185">Reference proteome</keyword>
<dbReference type="PANTHER" id="PTHR45686">
    <property type="entry name" value="ADP-RIBOSYLATION FACTOR GTPASE ACTIVATING PROTEIN 3, ISOFORM H-RELATED"/>
    <property type="match status" value="1"/>
</dbReference>
<name>A0AAV5RVP0_MAUHU</name>
<accession>A0AAV5RVP0</accession>
<dbReference type="AlphaFoldDB" id="A0AAV5RVP0"/>